<evidence type="ECO:0000256" key="1">
    <source>
        <dbReference type="SAM" id="Phobius"/>
    </source>
</evidence>
<proteinExistence type="predicted"/>
<keyword evidence="3" id="KW-1185">Reference proteome</keyword>
<dbReference type="EMBL" id="KB742671">
    <property type="protein sequence ID" value="EOB05695.1"/>
    <property type="molecule type" value="Genomic_DNA"/>
</dbReference>
<evidence type="ECO:0000313" key="2">
    <source>
        <dbReference type="EMBL" id="EOB05695.1"/>
    </source>
</evidence>
<feature type="non-terminal residue" evidence="2">
    <location>
        <position position="1"/>
    </location>
</feature>
<keyword evidence="1" id="KW-0472">Membrane</keyword>
<dbReference type="AlphaFoldDB" id="R0LV84"/>
<feature type="non-terminal residue" evidence="2">
    <location>
        <position position="83"/>
    </location>
</feature>
<reference evidence="3" key="1">
    <citation type="journal article" date="2013" name="Nat. Genet.">
        <title>The duck genome and transcriptome provide insight into an avian influenza virus reservoir species.</title>
        <authorList>
            <person name="Huang Y."/>
            <person name="Li Y."/>
            <person name="Burt D.W."/>
            <person name="Chen H."/>
            <person name="Zhang Y."/>
            <person name="Qian W."/>
            <person name="Kim H."/>
            <person name="Gan S."/>
            <person name="Zhao Y."/>
            <person name="Li J."/>
            <person name="Yi K."/>
            <person name="Feng H."/>
            <person name="Zhu P."/>
            <person name="Li B."/>
            <person name="Liu Q."/>
            <person name="Fairley S."/>
            <person name="Magor K.E."/>
            <person name="Du Z."/>
            <person name="Hu X."/>
            <person name="Goodman L."/>
            <person name="Tafer H."/>
            <person name="Vignal A."/>
            <person name="Lee T."/>
            <person name="Kim K.W."/>
            <person name="Sheng Z."/>
            <person name="An Y."/>
            <person name="Searle S."/>
            <person name="Herrero J."/>
            <person name="Groenen M.A."/>
            <person name="Crooijmans R.P."/>
            <person name="Faraut T."/>
            <person name="Cai Q."/>
            <person name="Webster R.G."/>
            <person name="Aldridge J.R."/>
            <person name="Warren W.C."/>
            <person name="Bartschat S."/>
            <person name="Kehr S."/>
            <person name="Marz M."/>
            <person name="Stadler P.F."/>
            <person name="Smith J."/>
            <person name="Kraus R.H."/>
            <person name="Zhao Y."/>
            <person name="Ren L."/>
            <person name="Fei J."/>
            <person name="Morisson M."/>
            <person name="Kaiser P."/>
            <person name="Griffin D.K."/>
            <person name="Rao M."/>
            <person name="Pitel F."/>
            <person name="Wang J."/>
            <person name="Li N."/>
        </authorList>
    </citation>
    <scope>NUCLEOTIDE SEQUENCE [LARGE SCALE GENOMIC DNA]</scope>
</reference>
<protein>
    <submittedName>
        <fullName evidence="2">Uncharacterized protein</fullName>
    </submittedName>
</protein>
<accession>R0LV84</accession>
<gene>
    <name evidence="2" type="ORF">Anapl_03569</name>
</gene>
<sequence length="83" mass="9834">SEVNLFPPMKMYWNLIFPHLLHFIEITGLIMMTLTEAIVIEQIVQKTIGECILRMNLTEEKTDLHHILHVQCIHLHLYTRKVV</sequence>
<organism evidence="2 3">
    <name type="scientific">Anas platyrhynchos</name>
    <name type="common">Mallard</name>
    <name type="synonym">Anas boschas</name>
    <dbReference type="NCBI Taxonomy" id="8839"/>
    <lineage>
        <taxon>Eukaryota</taxon>
        <taxon>Metazoa</taxon>
        <taxon>Chordata</taxon>
        <taxon>Craniata</taxon>
        <taxon>Vertebrata</taxon>
        <taxon>Euteleostomi</taxon>
        <taxon>Archelosauria</taxon>
        <taxon>Archosauria</taxon>
        <taxon>Dinosauria</taxon>
        <taxon>Saurischia</taxon>
        <taxon>Theropoda</taxon>
        <taxon>Coelurosauria</taxon>
        <taxon>Aves</taxon>
        <taxon>Neognathae</taxon>
        <taxon>Galloanserae</taxon>
        <taxon>Anseriformes</taxon>
        <taxon>Anatidae</taxon>
        <taxon>Anatinae</taxon>
        <taxon>Anas</taxon>
    </lineage>
</organism>
<dbReference type="Proteomes" id="UP000296049">
    <property type="component" value="Unassembled WGS sequence"/>
</dbReference>
<name>R0LV84_ANAPL</name>
<keyword evidence="1" id="KW-1133">Transmembrane helix</keyword>
<feature type="transmembrane region" description="Helical" evidence="1">
    <location>
        <begin position="20"/>
        <end position="40"/>
    </location>
</feature>
<evidence type="ECO:0000313" key="3">
    <source>
        <dbReference type="Proteomes" id="UP000296049"/>
    </source>
</evidence>
<keyword evidence="1" id="KW-0812">Transmembrane</keyword>